<dbReference type="Pfam" id="PF13600">
    <property type="entry name" value="DUF4140"/>
    <property type="match status" value="1"/>
</dbReference>
<keyword evidence="1" id="KW-0732">Signal</keyword>
<gene>
    <name evidence="4" type="ORF">J3492_05605</name>
</gene>
<feature type="domain" description="DUF4139" evidence="2">
    <location>
        <begin position="229"/>
        <end position="546"/>
    </location>
</feature>
<dbReference type="EMBL" id="JAGBKM010000007">
    <property type="protein sequence ID" value="MBO1530686.1"/>
    <property type="molecule type" value="Genomic_DNA"/>
</dbReference>
<feature type="domain" description="DUF4140" evidence="3">
    <location>
        <begin position="57"/>
        <end position="151"/>
    </location>
</feature>
<sequence>MQPQWFKAAALTDQQRSVQLQSSRRVSKKTLAPLSLFSLVAFSMTPAYAANSSIEQVTIYQGLASVTRALPISGSGEQTLVFSCLSPYLDKDSLSVQAANGVNVGEVSIETLSGEHAAQCQYQGDANVQQQQATLADINAELEAVRLAKAYLQNLTKVTQINTDSTLANNARAIETQAASINKRILDIQQRQARAQETLNQLMAGSATSTRNSVTQVSVRTASRIPSSIKLHYQVRGAGWEPTYQARLNTTTEQLNITASAIIAQQTGENWLNVPLTLSSVNPNQNTSGRLPNVERLSLYEEDQRRLAKSTQPMMEAAPVIVSARDSYGDAALAPTGAPLPSFTVSSQNKNGIIEYKLPQRVSIPSDGRHVRTVIDEQSGNSKLWIRSTPSVETAGYWYASAPFLTPAWVDGSLQLYRDGNYIGQSRYRYQTLKEQGIGFGIDSNTIVKQITDEDKQGDKGAFNRTQTLTKTQAYQFTNQHNRNIRLQVLGSEPVSRDDDLKVTVTHTPPVTERDWNDNQGMVAWEFELPSKQSKVIKSTSQVSYPASKKLAIN</sequence>
<dbReference type="Pfam" id="PF13598">
    <property type="entry name" value="DUF4139"/>
    <property type="match status" value="1"/>
</dbReference>
<name>A0ABS3NN97_9GAMM</name>
<dbReference type="NCBIfam" id="TIGR02231">
    <property type="entry name" value="mucoidy inhibitor MuiA family protein"/>
    <property type="match status" value="1"/>
</dbReference>
<evidence type="ECO:0000259" key="3">
    <source>
        <dbReference type="Pfam" id="PF13600"/>
    </source>
</evidence>
<dbReference type="InterPro" id="IPR037291">
    <property type="entry name" value="DUF4139"/>
</dbReference>
<dbReference type="InterPro" id="IPR011935">
    <property type="entry name" value="CHP02231"/>
</dbReference>
<evidence type="ECO:0000259" key="2">
    <source>
        <dbReference type="Pfam" id="PF13598"/>
    </source>
</evidence>
<feature type="signal peptide" evidence="1">
    <location>
        <begin position="1"/>
        <end position="49"/>
    </location>
</feature>
<organism evidence="4 5">
    <name type="scientific">Psychrobacter coccoides</name>
    <dbReference type="NCBI Taxonomy" id="2818440"/>
    <lineage>
        <taxon>Bacteria</taxon>
        <taxon>Pseudomonadati</taxon>
        <taxon>Pseudomonadota</taxon>
        <taxon>Gammaproteobacteria</taxon>
        <taxon>Moraxellales</taxon>
        <taxon>Moraxellaceae</taxon>
        <taxon>Psychrobacter</taxon>
    </lineage>
</organism>
<protein>
    <submittedName>
        <fullName evidence="4">DUF4139 domain-containing protein</fullName>
    </submittedName>
</protein>
<dbReference type="Proteomes" id="UP000664554">
    <property type="component" value="Unassembled WGS sequence"/>
</dbReference>
<evidence type="ECO:0000256" key="1">
    <source>
        <dbReference type="SAM" id="SignalP"/>
    </source>
</evidence>
<reference evidence="4 5" key="1">
    <citation type="submission" date="2021-03" db="EMBL/GenBank/DDBJ databases">
        <authorList>
            <person name="Shang D.-D."/>
            <person name="Du Z.-J."/>
            <person name="Chen G.-J."/>
        </authorList>
    </citation>
    <scope>NUCLEOTIDE SEQUENCE [LARGE SCALE GENOMIC DNA]</scope>
    <source>
        <strain evidence="4 5">F1192</strain>
    </source>
</reference>
<feature type="chain" id="PRO_5045795333" evidence="1">
    <location>
        <begin position="50"/>
        <end position="554"/>
    </location>
</feature>
<evidence type="ECO:0000313" key="5">
    <source>
        <dbReference type="Proteomes" id="UP000664554"/>
    </source>
</evidence>
<dbReference type="PANTHER" id="PTHR31005:SF8">
    <property type="entry name" value="DUF4139 DOMAIN-CONTAINING PROTEIN"/>
    <property type="match status" value="1"/>
</dbReference>
<dbReference type="InterPro" id="IPR025554">
    <property type="entry name" value="DUF4140"/>
</dbReference>
<accession>A0ABS3NN97</accession>
<proteinExistence type="predicted"/>
<keyword evidence="5" id="KW-1185">Reference proteome</keyword>
<dbReference type="PANTHER" id="PTHR31005">
    <property type="entry name" value="DUF4139 DOMAIN-CONTAINING PROTEIN"/>
    <property type="match status" value="1"/>
</dbReference>
<evidence type="ECO:0000313" key="4">
    <source>
        <dbReference type="EMBL" id="MBO1530686.1"/>
    </source>
</evidence>
<comment type="caution">
    <text evidence="4">The sequence shown here is derived from an EMBL/GenBank/DDBJ whole genome shotgun (WGS) entry which is preliminary data.</text>
</comment>